<gene>
    <name evidence="2" type="ORF">PMZ80_002577</name>
</gene>
<reference evidence="2 3" key="1">
    <citation type="journal article" date="2023" name="Res Sq">
        <title>Genomic and morphological characterization of Knufia obscura isolated from the Mars 2020 spacecraft assembly facility.</title>
        <authorList>
            <person name="Chander A.M."/>
            <person name="Teixeira M.M."/>
            <person name="Singh N.K."/>
            <person name="Williams M.P."/>
            <person name="Parker C.W."/>
            <person name="Leo P."/>
            <person name="Stajich J.E."/>
            <person name="Torok T."/>
            <person name="Tighe S."/>
            <person name="Mason C.E."/>
            <person name="Venkateswaran K."/>
        </authorList>
    </citation>
    <scope>NUCLEOTIDE SEQUENCE [LARGE SCALE GENOMIC DNA]</scope>
    <source>
        <strain evidence="2 3">CCFEE 5817</strain>
    </source>
</reference>
<accession>A0ABR0RXR6</accession>
<dbReference type="PANTHER" id="PTHR47197:SF3">
    <property type="entry name" value="DIHYDRO-HEME D1 DEHYDROGENASE"/>
    <property type="match status" value="1"/>
</dbReference>
<dbReference type="EMBL" id="JAVHJV010000002">
    <property type="protein sequence ID" value="KAK5945372.1"/>
    <property type="molecule type" value="Genomic_DNA"/>
</dbReference>
<dbReference type="GeneID" id="89996026"/>
<proteinExistence type="predicted"/>
<dbReference type="RefSeq" id="XP_064733462.1">
    <property type="nucleotide sequence ID" value="XM_064871009.1"/>
</dbReference>
<dbReference type="InterPro" id="IPR015943">
    <property type="entry name" value="WD40/YVTN_repeat-like_dom_sf"/>
</dbReference>
<keyword evidence="1" id="KW-0732">Signal</keyword>
<sequence>MKFQKLLRAFLAAQTLLAPTKAQIQAPAPPGLAPPISPSDRIYTGDQTSNTLTVIDPSQNRVLGTISLGDTRLSNTLNPQYIRSVSSHGLGFSRDGKYIVSLSVLTNTVTVIRTADNRIVSQTSVDRGPHEAFFAPDNTTIWIGTRGVSSVNIIDGINGTLTHRIPTADGPSKVLFSPDGLTAYVNHIRAPVISVIDVASKQVKYNITGLADTFSSDMMLDATGYTLIAAHKMTGQISVVDVHARRVIANITTGPETNHPNFAVVNGTTHVFCDGCDDSLDLVDANSLSVIDTMRVGQEGHKGLGLSVVNRLVPVLSSSGEQLHSNGAGPPQALITVRQTAGLDMFQVIGRNLRLNGSHTASAVPVCEGCGGGNVRIPLVTFTASTMMKDGCGAAPQVLAFFKWFGVYEVGSLEIVED</sequence>
<dbReference type="InterPro" id="IPR051200">
    <property type="entry name" value="Host-pathogen_enzymatic-act"/>
</dbReference>
<comment type="caution">
    <text evidence="2">The sequence shown here is derived from an EMBL/GenBank/DDBJ whole genome shotgun (WGS) entry which is preliminary data.</text>
</comment>
<feature type="signal peptide" evidence="1">
    <location>
        <begin position="1"/>
        <end position="22"/>
    </location>
</feature>
<name>A0ABR0RXR6_9EURO</name>
<dbReference type="PANTHER" id="PTHR47197">
    <property type="entry name" value="PROTEIN NIRF"/>
    <property type="match status" value="1"/>
</dbReference>
<dbReference type="Proteomes" id="UP001334248">
    <property type="component" value="Unassembled WGS sequence"/>
</dbReference>
<feature type="chain" id="PRO_5046380497" evidence="1">
    <location>
        <begin position="23"/>
        <end position="418"/>
    </location>
</feature>
<evidence type="ECO:0000256" key="1">
    <source>
        <dbReference type="SAM" id="SignalP"/>
    </source>
</evidence>
<organism evidence="2 3">
    <name type="scientific">Knufia obscura</name>
    <dbReference type="NCBI Taxonomy" id="1635080"/>
    <lineage>
        <taxon>Eukaryota</taxon>
        <taxon>Fungi</taxon>
        <taxon>Dikarya</taxon>
        <taxon>Ascomycota</taxon>
        <taxon>Pezizomycotina</taxon>
        <taxon>Eurotiomycetes</taxon>
        <taxon>Chaetothyriomycetidae</taxon>
        <taxon>Chaetothyriales</taxon>
        <taxon>Trichomeriaceae</taxon>
        <taxon>Knufia</taxon>
    </lineage>
</organism>
<evidence type="ECO:0000313" key="3">
    <source>
        <dbReference type="Proteomes" id="UP001334248"/>
    </source>
</evidence>
<keyword evidence="3" id="KW-1185">Reference proteome</keyword>
<dbReference type="SUPFAM" id="SSF50974">
    <property type="entry name" value="Nitrous oxide reductase, N-terminal domain"/>
    <property type="match status" value="1"/>
</dbReference>
<dbReference type="Gene3D" id="2.130.10.10">
    <property type="entry name" value="YVTN repeat-like/Quinoprotein amine dehydrogenase"/>
    <property type="match status" value="2"/>
</dbReference>
<protein>
    <submittedName>
        <fullName evidence="2">Uncharacterized protein</fullName>
    </submittedName>
</protein>
<evidence type="ECO:0000313" key="2">
    <source>
        <dbReference type="EMBL" id="KAK5945372.1"/>
    </source>
</evidence>
<dbReference type="InterPro" id="IPR011045">
    <property type="entry name" value="N2O_reductase_N"/>
</dbReference>